<reference evidence="3" key="1">
    <citation type="journal article" date="2019" name="Int. J. Syst. Evol. Microbiol.">
        <title>The Global Catalogue of Microorganisms (GCM) 10K type strain sequencing project: providing services to taxonomists for standard genome sequencing and annotation.</title>
        <authorList>
            <consortium name="The Broad Institute Genomics Platform"/>
            <consortium name="The Broad Institute Genome Sequencing Center for Infectious Disease"/>
            <person name="Wu L."/>
            <person name="Ma J."/>
        </authorList>
    </citation>
    <scope>NUCLEOTIDE SEQUENCE [LARGE SCALE GENOMIC DNA]</scope>
    <source>
        <strain evidence="3">CGMCC 4.7246</strain>
    </source>
</reference>
<feature type="compositionally biased region" description="Low complexity" evidence="1">
    <location>
        <begin position="77"/>
        <end position="102"/>
    </location>
</feature>
<organism evidence="2 3">
    <name type="scientific">Saccharothrix lopnurensis</name>
    <dbReference type="NCBI Taxonomy" id="1670621"/>
    <lineage>
        <taxon>Bacteria</taxon>
        <taxon>Bacillati</taxon>
        <taxon>Actinomycetota</taxon>
        <taxon>Actinomycetes</taxon>
        <taxon>Pseudonocardiales</taxon>
        <taxon>Pseudonocardiaceae</taxon>
        <taxon>Saccharothrix</taxon>
    </lineage>
</organism>
<accession>A0ABW1P1R2</accession>
<dbReference type="RefSeq" id="WP_380634574.1">
    <property type="nucleotide sequence ID" value="NZ_JBHSQO010000006.1"/>
</dbReference>
<evidence type="ECO:0000313" key="2">
    <source>
        <dbReference type="EMBL" id="MFC6089416.1"/>
    </source>
</evidence>
<sequence length="168" mass="16819">MTEPVPERTSADAATGTPPAAGGRAAEQPPAEQPSAPRDPDPAEPLPGTTGAGQAAPVEQPPAGRGDAAAPTATGEPSGTDTPSATDDSTGTDTGDPTTAGPFGQAGADPHDLLGTLSLADIEADIDRLMTEKMSELDGMLAGLEELVQRLEGEITHLEPPHDDTATP</sequence>
<proteinExistence type="predicted"/>
<protein>
    <submittedName>
        <fullName evidence="2">Uncharacterized protein</fullName>
    </submittedName>
</protein>
<evidence type="ECO:0000256" key="1">
    <source>
        <dbReference type="SAM" id="MobiDB-lite"/>
    </source>
</evidence>
<dbReference type="EMBL" id="JBHSQO010000006">
    <property type="protein sequence ID" value="MFC6089416.1"/>
    <property type="molecule type" value="Genomic_DNA"/>
</dbReference>
<name>A0ABW1P1R2_9PSEU</name>
<gene>
    <name evidence="2" type="ORF">ACFP3R_09060</name>
</gene>
<keyword evidence="3" id="KW-1185">Reference proteome</keyword>
<comment type="caution">
    <text evidence="2">The sequence shown here is derived from an EMBL/GenBank/DDBJ whole genome shotgun (WGS) entry which is preliminary data.</text>
</comment>
<feature type="compositionally biased region" description="Low complexity" evidence="1">
    <location>
        <begin position="11"/>
        <end position="36"/>
    </location>
</feature>
<evidence type="ECO:0000313" key="3">
    <source>
        <dbReference type="Proteomes" id="UP001596220"/>
    </source>
</evidence>
<dbReference type="Proteomes" id="UP001596220">
    <property type="component" value="Unassembled WGS sequence"/>
</dbReference>
<feature type="region of interest" description="Disordered" evidence="1">
    <location>
        <begin position="1"/>
        <end position="112"/>
    </location>
</feature>
<feature type="compositionally biased region" description="Basic and acidic residues" evidence="1">
    <location>
        <begin position="1"/>
        <end position="10"/>
    </location>
</feature>